<dbReference type="CDD" id="cd09631">
    <property type="entry name" value="DOMON_DOH"/>
    <property type="match status" value="1"/>
</dbReference>
<dbReference type="GO" id="GO:0005615">
    <property type="term" value="C:extracellular space"/>
    <property type="evidence" value="ECO:0007669"/>
    <property type="project" value="TreeGrafter"/>
</dbReference>
<dbReference type="PROSITE" id="PS50836">
    <property type="entry name" value="DOMON"/>
    <property type="match status" value="1"/>
</dbReference>
<dbReference type="Pfam" id="PF03712">
    <property type="entry name" value="Cu2_monoox_C"/>
    <property type="match status" value="1"/>
</dbReference>
<gene>
    <name evidence="8" type="ORF">P5673_020025</name>
</gene>
<evidence type="ECO:0000313" key="8">
    <source>
        <dbReference type="EMBL" id="KAK2557665.1"/>
    </source>
</evidence>
<keyword evidence="5" id="KW-1015">Disulfide bond</keyword>
<comment type="similarity">
    <text evidence="2">Belongs to the copper type II ascorbate-dependent monooxygenase family.</text>
</comment>
<dbReference type="SUPFAM" id="SSF49742">
    <property type="entry name" value="PHM/PNGase F"/>
    <property type="match status" value="2"/>
</dbReference>
<evidence type="ECO:0000256" key="1">
    <source>
        <dbReference type="ARBA" id="ARBA00004370"/>
    </source>
</evidence>
<evidence type="ECO:0000256" key="4">
    <source>
        <dbReference type="ARBA" id="ARBA00023136"/>
    </source>
</evidence>
<dbReference type="InterPro" id="IPR000323">
    <property type="entry name" value="Cu2_ascorb_mOase_N"/>
</dbReference>
<feature type="domain" description="DOMON" evidence="7">
    <location>
        <begin position="107"/>
        <end position="223"/>
    </location>
</feature>
<organism evidence="8 9">
    <name type="scientific">Acropora cervicornis</name>
    <name type="common">Staghorn coral</name>
    <dbReference type="NCBI Taxonomy" id="6130"/>
    <lineage>
        <taxon>Eukaryota</taxon>
        <taxon>Metazoa</taxon>
        <taxon>Cnidaria</taxon>
        <taxon>Anthozoa</taxon>
        <taxon>Hexacorallia</taxon>
        <taxon>Scleractinia</taxon>
        <taxon>Astrocoeniina</taxon>
        <taxon>Acroporidae</taxon>
        <taxon>Acropora</taxon>
    </lineage>
</organism>
<evidence type="ECO:0000313" key="9">
    <source>
        <dbReference type="Proteomes" id="UP001249851"/>
    </source>
</evidence>
<comment type="subcellular location">
    <subcellularLocation>
        <location evidence="1">Membrane</location>
    </subcellularLocation>
</comment>
<evidence type="ECO:0000256" key="2">
    <source>
        <dbReference type="ARBA" id="ARBA00010676"/>
    </source>
</evidence>
<name>A0AAD9QB78_ACRCE</name>
<dbReference type="PANTHER" id="PTHR10157">
    <property type="entry name" value="DOPAMINE BETA HYDROXYLASE RELATED"/>
    <property type="match status" value="1"/>
</dbReference>
<dbReference type="GO" id="GO:0004500">
    <property type="term" value="F:dopamine beta-monooxygenase activity"/>
    <property type="evidence" value="ECO:0007669"/>
    <property type="project" value="InterPro"/>
</dbReference>
<dbReference type="InterPro" id="IPR014784">
    <property type="entry name" value="Cu2_ascorb_mOase-like_C"/>
</dbReference>
<evidence type="ECO:0000259" key="7">
    <source>
        <dbReference type="PROSITE" id="PS50836"/>
    </source>
</evidence>
<dbReference type="SUPFAM" id="SSF49344">
    <property type="entry name" value="CBD9-like"/>
    <property type="match status" value="1"/>
</dbReference>
<dbReference type="Proteomes" id="UP001249851">
    <property type="component" value="Unassembled WGS sequence"/>
</dbReference>
<dbReference type="FunFam" id="2.60.120.230:FF:000001">
    <property type="entry name" value="Monooxygenase, DBH-like 1"/>
    <property type="match status" value="1"/>
</dbReference>
<dbReference type="Gene3D" id="2.60.120.230">
    <property type="match status" value="1"/>
</dbReference>
<dbReference type="EMBL" id="JARQWQ010000048">
    <property type="protein sequence ID" value="KAK2557665.1"/>
    <property type="molecule type" value="Genomic_DNA"/>
</dbReference>
<keyword evidence="4" id="KW-0472">Membrane</keyword>
<reference evidence="8" key="2">
    <citation type="journal article" date="2023" name="Science">
        <title>Genomic signatures of disease resistance in endangered staghorn corals.</title>
        <authorList>
            <person name="Vollmer S.V."/>
            <person name="Selwyn J.D."/>
            <person name="Despard B.A."/>
            <person name="Roesel C.L."/>
        </authorList>
    </citation>
    <scope>NUCLEOTIDE SEQUENCE</scope>
    <source>
        <strain evidence="8">K2</strain>
    </source>
</reference>
<dbReference type="InterPro" id="IPR045266">
    <property type="entry name" value="DOH_DOMON"/>
</dbReference>
<evidence type="ECO:0000256" key="6">
    <source>
        <dbReference type="ARBA" id="ARBA00023180"/>
    </source>
</evidence>
<dbReference type="GO" id="GO:0006589">
    <property type="term" value="P:octopamine biosynthetic process"/>
    <property type="evidence" value="ECO:0007669"/>
    <property type="project" value="TreeGrafter"/>
</dbReference>
<dbReference type="GO" id="GO:0042421">
    <property type="term" value="P:norepinephrine biosynthetic process"/>
    <property type="evidence" value="ECO:0007669"/>
    <property type="project" value="TreeGrafter"/>
</dbReference>
<dbReference type="PRINTS" id="PR00767">
    <property type="entry name" value="DBMONOXGNASE"/>
</dbReference>
<dbReference type="AlphaFoldDB" id="A0AAD9QB78"/>
<evidence type="ECO:0000256" key="3">
    <source>
        <dbReference type="ARBA" id="ARBA00022729"/>
    </source>
</evidence>
<dbReference type="InterPro" id="IPR005018">
    <property type="entry name" value="DOMON_domain"/>
</dbReference>
<dbReference type="InterPro" id="IPR028460">
    <property type="entry name" value="Tbh/DBH"/>
</dbReference>
<dbReference type="InterPro" id="IPR008977">
    <property type="entry name" value="PHM/PNGase_F_dom_sf"/>
</dbReference>
<dbReference type="InterPro" id="IPR036939">
    <property type="entry name" value="Cu2_ascorb_mOase_N_sf"/>
</dbReference>
<dbReference type="GO" id="GO:0042420">
    <property type="term" value="P:dopamine catabolic process"/>
    <property type="evidence" value="ECO:0007669"/>
    <property type="project" value="TreeGrafter"/>
</dbReference>
<dbReference type="Pfam" id="PF01082">
    <property type="entry name" value="Cu2_monooxygen"/>
    <property type="match status" value="1"/>
</dbReference>
<sequence>MVKLVYGNCAGKLFNEGALHDCVPTDDLEQLDFTSKAHAIGDSGSTMNGCVVTLVYENSTEKLMNVCTSSSTNMLSSLLIVFSAFSSACAADLSSEYAHRAVLDPEGQMSLYWSVNWHEESVSFAVEAATTGWVGFGISSGNGKMAGSDVVIGWVKDSQGYLTDRYADSESLPTKDEEKSYFLTGFEESNEKTVLKFTRKFDTCDTRDRKIKQGTTKVVFAYHTQDPTSENDLKMHTFRGSRSILLLNNMEKKEIDETGWENNNSQERHNILLTQKNYVFFQFEASVQPGNEGLVHHFVVYECHGDFNDTHFGAGYDCVSSANMPLRGCYINNMVAAWGIGGEAFYFPPKAGFPIGTSDSPKYYMMEVHYNNPEGVEGRNDSSGVHFHYTSNIRQYDAGTLSVGDASSNFLVIPPKQKSWLSVGFCPKECNQEPMKASTLRDGGIYVFAAFLHTHLQGVAAWTKHYRNGVELPEIARDDNYDFNFQDIQVLQKEVHIKPGDDVVHYCKYQTMDRNDLVVGGLSTSNEMCLDIMFYYPQMKNASSFCNSILYEPISSFIKERFPDVNVSWPNPLPEMNITWTEELATDLRLRMDKAKTIVPICFQVWS</sequence>
<protein>
    <submittedName>
        <fullName evidence="8">DBH-like monooxygenase protein 1</fullName>
    </submittedName>
</protein>
<keyword evidence="8" id="KW-0503">Monooxygenase</keyword>
<comment type="caution">
    <text evidence="8">The sequence shown here is derived from an EMBL/GenBank/DDBJ whole genome shotgun (WGS) entry which is preliminary data.</text>
</comment>
<keyword evidence="9" id="KW-1185">Reference proteome</keyword>
<dbReference type="Gene3D" id="2.60.120.310">
    <property type="entry name" value="Copper type II, ascorbate-dependent monooxygenase, N-terminal domain"/>
    <property type="match status" value="1"/>
</dbReference>
<keyword evidence="3" id="KW-0732">Signal</keyword>
<dbReference type="Gene3D" id="2.60.40.1210">
    <property type="entry name" value="Cellobiose dehydrogenase, cytochrome domain"/>
    <property type="match status" value="1"/>
</dbReference>
<proteinExistence type="inferred from homology"/>
<dbReference type="SMART" id="SM00664">
    <property type="entry name" value="DoH"/>
    <property type="match status" value="1"/>
</dbReference>
<dbReference type="GO" id="GO:0030667">
    <property type="term" value="C:secretory granule membrane"/>
    <property type="evidence" value="ECO:0007669"/>
    <property type="project" value="TreeGrafter"/>
</dbReference>
<dbReference type="InterPro" id="IPR000945">
    <property type="entry name" value="DBH-like"/>
</dbReference>
<dbReference type="GO" id="GO:0005507">
    <property type="term" value="F:copper ion binding"/>
    <property type="evidence" value="ECO:0007669"/>
    <property type="project" value="InterPro"/>
</dbReference>
<dbReference type="InterPro" id="IPR024548">
    <property type="entry name" value="Cu2_monoox_C"/>
</dbReference>
<keyword evidence="6" id="KW-0325">Glycoprotein</keyword>
<reference evidence="8" key="1">
    <citation type="journal article" date="2023" name="G3 (Bethesda)">
        <title>Whole genome assembly and annotation of the endangered Caribbean coral Acropora cervicornis.</title>
        <authorList>
            <person name="Selwyn J.D."/>
            <person name="Vollmer S.V."/>
        </authorList>
    </citation>
    <scope>NUCLEOTIDE SEQUENCE</scope>
    <source>
        <strain evidence="8">K2</strain>
    </source>
</reference>
<keyword evidence="8" id="KW-0560">Oxidoreductase</keyword>
<dbReference type="Pfam" id="PF03351">
    <property type="entry name" value="DOMON"/>
    <property type="match status" value="1"/>
</dbReference>
<evidence type="ECO:0000256" key="5">
    <source>
        <dbReference type="ARBA" id="ARBA00023157"/>
    </source>
</evidence>
<accession>A0AAD9QB78</accession>
<dbReference type="PANTHER" id="PTHR10157:SF23">
    <property type="entry name" value="MOXD1 HOMOLOG 1"/>
    <property type="match status" value="1"/>
</dbReference>
<dbReference type="FunFam" id="2.60.40.1210:FF:000001">
    <property type="entry name" value="Monooxygenase, DBH-like 1, like"/>
    <property type="match status" value="1"/>
</dbReference>